<sequence length="259" mass="29147">MGDPLSVAASIIGIIAAAGKVAETLEPLISNVKDTKNIARTIQTQIKDSRSILQALQRLLDDLEQSPRRRRELIQIDQLRATLLDGTIIFSDLEPVVLQLGPANESLRNRVQWARKRDQLETFVSRLELFKSTITVMLNILQCESDLDAMTKRQELYGLTSQLLQSNRDLNSTLSQTSPRRSLMSIRSQIRAFEFERDLKESWVYRKARRSTADVSFRSSTALSHAWSALSDISLSEISAISVVALPISSNDLSNGHYY</sequence>
<dbReference type="Pfam" id="PF17111">
    <property type="entry name" value="PigL_N"/>
    <property type="match status" value="1"/>
</dbReference>
<dbReference type="Proteomes" id="UP000800035">
    <property type="component" value="Unassembled WGS sequence"/>
</dbReference>
<dbReference type="OrthoDB" id="19923at2759"/>
<feature type="non-terminal residue" evidence="2">
    <location>
        <position position="259"/>
    </location>
</feature>
<gene>
    <name evidence="2" type="ORF">CC80DRAFT_443975</name>
</gene>
<dbReference type="AlphaFoldDB" id="A0A6A5TYT9"/>
<protein>
    <recommendedName>
        <fullName evidence="1">Azaphilone pigments biosynthesis cluster protein L N-terminal domain-containing protein</fullName>
    </recommendedName>
</protein>
<organism evidence="2 3">
    <name type="scientific">Byssothecium circinans</name>
    <dbReference type="NCBI Taxonomy" id="147558"/>
    <lineage>
        <taxon>Eukaryota</taxon>
        <taxon>Fungi</taxon>
        <taxon>Dikarya</taxon>
        <taxon>Ascomycota</taxon>
        <taxon>Pezizomycotina</taxon>
        <taxon>Dothideomycetes</taxon>
        <taxon>Pleosporomycetidae</taxon>
        <taxon>Pleosporales</taxon>
        <taxon>Massarineae</taxon>
        <taxon>Massarinaceae</taxon>
        <taxon>Byssothecium</taxon>
    </lineage>
</organism>
<dbReference type="InterPro" id="IPR031348">
    <property type="entry name" value="PigL_N"/>
</dbReference>
<name>A0A6A5TYT9_9PLEO</name>
<accession>A0A6A5TYT9</accession>
<keyword evidence="3" id="KW-1185">Reference proteome</keyword>
<evidence type="ECO:0000259" key="1">
    <source>
        <dbReference type="Pfam" id="PF17111"/>
    </source>
</evidence>
<evidence type="ECO:0000313" key="2">
    <source>
        <dbReference type="EMBL" id="KAF1957608.1"/>
    </source>
</evidence>
<reference evidence="2" key="1">
    <citation type="journal article" date="2020" name="Stud. Mycol.">
        <title>101 Dothideomycetes genomes: a test case for predicting lifestyles and emergence of pathogens.</title>
        <authorList>
            <person name="Haridas S."/>
            <person name="Albert R."/>
            <person name="Binder M."/>
            <person name="Bloem J."/>
            <person name="Labutti K."/>
            <person name="Salamov A."/>
            <person name="Andreopoulos B."/>
            <person name="Baker S."/>
            <person name="Barry K."/>
            <person name="Bills G."/>
            <person name="Bluhm B."/>
            <person name="Cannon C."/>
            <person name="Castanera R."/>
            <person name="Culley D."/>
            <person name="Daum C."/>
            <person name="Ezra D."/>
            <person name="Gonzalez J."/>
            <person name="Henrissat B."/>
            <person name="Kuo A."/>
            <person name="Liang C."/>
            <person name="Lipzen A."/>
            <person name="Lutzoni F."/>
            <person name="Magnuson J."/>
            <person name="Mondo S."/>
            <person name="Nolan M."/>
            <person name="Ohm R."/>
            <person name="Pangilinan J."/>
            <person name="Park H.-J."/>
            <person name="Ramirez L."/>
            <person name="Alfaro M."/>
            <person name="Sun H."/>
            <person name="Tritt A."/>
            <person name="Yoshinaga Y."/>
            <person name="Zwiers L.-H."/>
            <person name="Turgeon B."/>
            <person name="Goodwin S."/>
            <person name="Spatafora J."/>
            <person name="Crous P."/>
            <person name="Grigoriev I."/>
        </authorList>
    </citation>
    <scope>NUCLEOTIDE SEQUENCE</scope>
    <source>
        <strain evidence="2">CBS 675.92</strain>
    </source>
</reference>
<feature type="domain" description="Azaphilone pigments biosynthesis cluster protein L N-terminal" evidence="1">
    <location>
        <begin position="3"/>
        <end position="176"/>
    </location>
</feature>
<dbReference type="EMBL" id="ML976989">
    <property type="protein sequence ID" value="KAF1957608.1"/>
    <property type="molecule type" value="Genomic_DNA"/>
</dbReference>
<proteinExistence type="predicted"/>
<evidence type="ECO:0000313" key="3">
    <source>
        <dbReference type="Proteomes" id="UP000800035"/>
    </source>
</evidence>